<accession>A0AAV9C5K2</accession>
<proteinExistence type="predicted"/>
<evidence type="ECO:0000313" key="2">
    <source>
        <dbReference type="Proteomes" id="UP001180020"/>
    </source>
</evidence>
<reference evidence="1" key="2">
    <citation type="submission" date="2023-06" db="EMBL/GenBank/DDBJ databases">
        <authorList>
            <person name="Ma L."/>
            <person name="Liu K.-W."/>
            <person name="Li Z."/>
            <person name="Hsiao Y.-Y."/>
            <person name="Qi Y."/>
            <person name="Fu T."/>
            <person name="Tang G."/>
            <person name="Zhang D."/>
            <person name="Sun W.-H."/>
            <person name="Liu D.-K."/>
            <person name="Li Y."/>
            <person name="Chen G.-Z."/>
            <person name="Liu X.-D."/>
            <person name="Liao X.-Y."/>
            <person name="Jiang Y.-T."/>
            <person name="Yu X."/>
            <person name="Hao Y."/>
            <person name="Huang J."/>
            <person name="Zhao X.-W."/>
            <person name="Ke S."/>
            <person name="Chen Y.-Y."/>
            <person name="Wu W.-L."/>
            <person name="Hsu J.-L."/>
            <person name="Lin Y.-F."/>
            <person name="Huang M.-D."/>
            <person name="Li C.-Y."/>
            <person name="Huang L."/>
            <person name="Wang Z.-W."/>
            <person name="Zhao X."/>
            <person name="Zhong W.-Y."/>
            <person name="Peng D.-H."/>
            <person name="Ahmad S."/>
            <person name="Lan S."/>
            <person name="Zhang J.-S."/>
            <person name="Tsai W.-C."/>
            <person name="Van De Peer Y."/>
            <person name="Liu Z.-J."/>
        </authorList>
    </citation>
    <scope>NUCLEOTIDE SEQUENCE</scope>
    <source>
        <strain evidence="1">CP</strain>
        <tissue evidence="1">Leaves</tissue>
    </source>
</reference>
<keyword evidence="2" id="KW-1185">Reference proteome</keyword>
<dbReference type="AlphaFoldDB" id="A0AAV9C5K2"/>
<protein>
    <submittedName>
        <fullName evidence="1">Uncharacterized protein</fullName>
    </submittedName>
</protein>
<sequence length="66" mass="7169">MTGPTTQNKPFIPSYRLFEDLVDMKNKDGGFKASGGSNSLFGASTTSGMRLFIRGQLEPSHEDGKD</sequence>
<organism evidence="1 2">
    <name type="scientific">Acorus calamus</name>
    <name type="common">Sweet flag</name>
    <dbReference type="NCBI Taxonomy" id="4465"/>
    <lineage>
        <taxon>Eukaryota</taxon>
        <taxon>Viridiplantae</taxon>
        <taxon>Streptophyta</taxon>
        <taxon>Embryophyta</taxon>
        <taxon>Tracheophyta</taxon>
        <taxon>Spermatophyta</taxon>
        <taxon>Magnoliopsida</taxon>
        <taxon>Liliopsida</taxon>
        <taxon>Acoraceae</taxon>
        <taxon>Acorus</taxon>
    </lineage>
</organism>
<dbReference type="EMBL" id="JAUJYO010000021">
    <property type="protein sequence ID" value="KAK1284395.1"/>
    <property type="molecule type" value="Genomic_DNA"/>
</dbReference>
<comment type="caution">
    <text evidence="1">The sequence shown here is derived from an EMBL/GenBank/DDBJ whole genome shotgun (WGS) entry which is preliminary data.</text>
</comment>
<gene>
    <name evidence="1" type="ORF">QJS10_CPB21g01518</name>
</gene>
<reference evidence="1" key="1">
    <citation type="journal article" date="2023" name="Nat. Commun.">
        <title>Diploid and tetraploid genomes of Acorus and the evolution of monocots.</title>
        <authorList>
            <person name="Ma L."/>
            <person name="Liu K.W."/>
            <person name="Li Z."/>
            <person name="Hsiao Y.Y."/>
            <person name="Qi Y."/>
            <person name="Fu T."/>
            <person name="Tang G.D."/>
            <person name="Zhang D."/>
            <person name="Sun W.H."/>
            <person name="Liu D.K."/>
            <person name="Li Y."/>
            <person name="Chen G.Z."/>
            <person name="Liu X.D."/>
            <person name="Liao X.Y."/>
            <person name="Jiang Y.T."/>
            <person name="Yu X."/>
            <person name="Hao Y."/>
            <person name="Huang J."/>
            <person name="Zhao X.W."/>
            <person name="Ke S."/>
            <person name="Chen Y.Y."/>
            <person name="Wu W.L."/>
            <person name="Hsu J.L."/>
            <person name="Lin Y.F."/>
            <person name="Huang M.D."/>
            <person name="Li C.Y."/>
            <person name="Huang L."/>
            <person name="Wang Z.W."/>
            <person name="Zhao X."/>
            <person name="Zhong W.Y."/>
            <person name="Peng D.H."/>
            <person name="Ahmad S."/>
            <person name="Lan S."/>
            <person name="Zhang J.S."/>
            <person name="Tsai W.C."/>
            <person name="Van de Peer Y."/>
            <person name="Liu Z.J."/>
        </authorList>
    </citation>
    <scope>NUCLEOTIDE SEQUENCE</scope>
    <source>
        <strain evidence="1">CP</strain>
    </source>
</reference>
<evidence type="ECO:0000313" key="1">
    <source>
        <dbReference type="EMBL" id="KAK1284395.1"/>
    </source>
</evidence>
<name>A0AAV9C5K2_ACOCL</name>
<dbReference type="Proteomes" id="UP001180020">
    <property type="component" value="Unassembled WGS sequence"/>
</dbReference>